<protein>
    <recommendedName>
        <fullName evidence="2">Mu-like prophage FluMu N-terminal domain-containing protein</fullName>
    </recommendedName>
</protein>
<dbReference type="EMBL" id="CBSX010000178">
    <property type="protein sequence ID" value="CDH07230.1"/>
    <property type="molecule type" value="Genomic_DNA"/>
</dbReference>
<feature type="domain" description="Mu-like prophage FluMu N-terminal" evidence="2">
    <location>
        <begin position="3"/>
        <end position="51"/>
    </location>
</feature>
<evidence type="ECO:0000313" key="4">
    <source>
        <dbReference type="Proteomes" id="UP000028483"/>
    </source>
</evidence>
<keyword evidence="1" id="KW-0175">Coiled coil</keyword>
<dbReference type="HOGENOM" id="CLU_145274_0_0_6"/>
<evidence type="ECO:0000259" key="2">
    <source>
        <dbReference type="Pfam" id="PF17891"/>
    </source>
</evidence>
<organism evidence="3 4">
    <name type="scientific">Xenorhabdus bovienii str. oregonense</name>
    <dbReference type="NCBI Taxonomy" id="1398202"/>
    <lineage>
        <taxon>Bacteria</taxon>
        <taxon>Pseudomonadati</taxon>
        <taxon>Pseudomonadota</taxon>
        <taxon>Gammaproteobacteria</taxon>
        <taxon>Enterobacterales</taxon>
        <taxon>Morganellaceae</taxon>
        <taxon>Xenorhabdus</taxon>
    </lineage>
</organism>
<gene>
    <name evidence="3" type="ORF">XBO1_2590009</name>
</gene>
<reference evidence="3" key="1">
    <citation type="submission" date="2013-07" db="EMBL/GenBank/DDBJ databases">
        <title>Sub-species coevolution in mutualistic symbiosis.</title>
        <authorList>
            <person name="Murfin K."/>
            <person name="Klassen J."/>
            <person name="Lee M."/>
            <person name="Forst S."/>
            <person name="Stock P."/>
            <person name="Goodrich-Blair H."/>
        </authorList>
    </citation>
    <scope>NUCLEOTIDE SEQUENCE [LARGE SCALE GENOMIC DNA]</scope>
    <source>
        <strain evidence="3">Oregonense</strain>
    </source>
</reference>
<sequence>MPVLITAKINGFRRCGIGHSDITMSYPDDRFTAAQLAELQAEPLLVVTVVSEAAGASQSDDSLSRLDALTAEISRLTNELAAVTPTLDTVTAERDTLKKELAELNKEMKKNAKNPGS</sequence>
<feature type="coiled-coil region" evidence="1">
    <location>
        <begin position="59"/>
        <end position="114"/>
    </location>
</feature>
<dbReference type="AlphaFoldDB" id="A0A077P808"/>
<accession>A0A077P808</accession>
<evidence type="ECO:0000313" key="3">
    <source>
        <dbReference type="EMBL" id="CDH07230.1"/>
    </source>
</evidence>
<dbReference type="Gene3D" id="3.40.5.80">
    <property type="match status" value="1"/>
</dbReference>
<dbReference type="InterPro" id="IPR041227">
    <property type="entry name" value="FluMu_N"/>
</dbReference>
<dbReference type="Proteomes" id="UP000028483">
    <property type="component" value="Unassembled WGS sequence"/>
</dbReference>
<dbReference type="Pfam" id="PF17891">
    <property type="entry name" value="FluMu_N"/>
    <property type="match status" value="1"/>
</dbReference>
<dbReference type="RefSeq" id="WP_051894662.1">
    <property type="nucleotide sequence ID" value="NZ_CAWLUU010000226.1"/>
</dbReference>
<proteinExistence type="predicted"/>
<name>A0A077P808_XENBV</name>
<evidence type="ECO:0000256" key="1">
    <source>
        <dbReference type="SAM" id="Coils"/>
    </source>
</evidence>
<dbReference type="SUPFAM" id="SSF160059">
    <property type="entry name" value="PriA/YqbF domain"/>
    <property type="match status" value="1"/>
</dbReference>
<comment type="caution">
    <text evidence="3">The sequence shown here is derived from an EMBL/GenBank/DDBJ whole genome shotgun (WGS) entry which is preliminary data.</text>
</comment>